<feature type="chain" id="PRO_5017414291" evidence="5">
    <location>
        <begin position="23"/>
        <end position="494"/>
    </location>
</feature>
<dbReference type="InterPro" id="IPR050416">
    <property type="entry name" value="FAD-linked_Oxidoreductase"/>
</dbReference>
<sequence>MAGFTFRLLWSGLSLLTVHALAASIGKPSAATVCEQLYTLQQNNTVLHSQPQYGSLSTENWSETAWANPTCIVQPANVVHLQEVVRLLSQKNVQFAIRSGGHLPSPLGANINNGVLIDMSLFSQLHYHPDKRLATIGPALKWGEVYEALAEHGMTAVGGRILDVGVGGLILGSGLSYLSDLYGLACDNVVNFEVVLANGSLVNANAKSNPDLFWALKGGANNFGIVTAFTVRTYPIGKVWGGIKLYSLDQLPTVLAAFDAYQSVPDKDPYANLMIQAAPTNASVGVLVNLVYLKPESSPAAFRAFYDIPTLADSTKIQSFNEFMAGGVMPNIARWDWHATSFTPSSSFYSNLSTLMTTAPEIKEISSLNTGTLVLGLQPISTSLIAAGQARGSNALGLIARNQTWLVLDVGWQFSSDDDAAHMAGGKLKDRIERMSVTSGNYVDYIFMNDASWDQDVLEHYGPSNVARLRQTRATYDPTAVFQRLVPGGFKLGV</sequence>
<dbReference type="PANTHER" id="PTHR42973">
    <property type="entry name" value="BINDING OXIDOREDUCTASE, PUTATIVE (AFU_ORTHOLOGUE AFUA_1G17690)-RELATED"/>
    <property type="match status" value="1"/>
</dbReference>
<keyword evidence="2" id="KW-0285">Flavoprotein</keyword>
<evidence type="ECO:0000256" key="5">
    <source>
        <dbReference type="SAM" id="SignalP"/>
    </source>
</evidence>
<dbReference type="Pfam" id="PF01565">
    <property type="entry name" value="FAD_binding_4"/>
    <property type="match status" value="1"/>
</dbReference>
<dbReference type="PANTHER" id="PTHR42973:SF13">
    <property type="entry name" value="FAD-BINDING PCMH-TYPE DOMAIN-CONTAINING PROTEIN"/>
    <property type="match status" value="1"/>
</dbReference>
<dbReference type="OrthoDB" id="2151789at2759"/>
<evidence type="ECO:0000256" key="2">
    <source>
        <dbReference type="ARBA" id="ARBA00022630"/>
    </source>
</evidence>
<comment type="similarity">
    <text evidence="1">Belongs to the oxygen-dependent FAD-linked oxidoreductase family.</text>
</comment>
<dbReference type="SUPFAM" id="SSF56176">
    <property type="entry name" value="FAD-binding/transporter-associated domain-like"/>
    <property type="match status" value="1"/>
</dbReference>
<evidence type="ECO:0000256" key="1">
    <source>
        <dbReference type="ARBA" id="ARBA00005466"/>
    </source>
</evidence>
<keyword evidence="8" id="KW-1185">Reference proteome</keyword>
<dbReference type="InterPro" id="IPR036318">
    <property type="entry name" value="FAD-bd_PCMH-like_sf"/>
</dbReference>
<dbReference type="InterPro" id="IPR016166">
    <property type="entry name" value="FAD-bd_PCMH"/>
</dbReference>
<organism evidence="7 8">
    <name type="scientific">Aspergillus sclerotialis</name>
    <dbReference type="NCBI Taxonomy" id="2070753"/>
    <lineage>
        <taxon>Eukaryota</taxon>
        <taxon>Fungi</taxon>
        <taxon>Dikarya</taxon>
        <taxon>Ascomycota</taxon>
        <taxon>Pezizomycotina</taxon>
        <taxon>Eurotiomycetes</taxon>
        <taxon>Eurotiomycetidae</taxon>
        <taxon>Eurotiales</taxon>
        <taxon>Aspergillaceae</taxon>
        <taxon>Aspergillus</taxon>
        <taxon>Aspergillus subgen. Polypaecilum</taxon>
    </lineage>
</organism>
<dbReference type="GO" id="GO:0016491">
    <property type="term" value="F:oxidoreductase activity"/>
    <property type="evidence" value="ECO:0007669"/>
    <property type="project" value="UniProtKB-KW"/>
</dbReference>
<evidence type="ECO:0000313" key="8">
    <source>
        <dbReference type="Proteomes" id="UP000266188"/>
    </source>
</evidence>
<evidence type="ECO:0000259" key="6">
    <source>
        <dbReference type="PROSITE" id="PS51387"/>
    </source>
</evidence>
<dbReference type="InterPro" id="IPR016169">
    <property type="entry name" value="FAD-bd_PCMH_sub2"/>
</dbReference>
<dbReference type="GO" id="GO:0071949">
    <property type="term" value="F:FAD binding"/>
    <property type="evidence" value="ECO:0007669"/>
    <property type="project" value="InterPro"/>
</dbReference>
<dbReference type="EMBL" id="MVGC01000009">
    <property type="protein sequence ID" value="RJE27102.1"/>
    <property type="molecule type" value="Genomic_DNA"/>
</dbReference>
<reference evidence="8" key="1">
    <citation type="submission" date="2017-02" db="EMBL/GenBank/DDBJ databases">
        <authorList>
            <person name="Tafer H."/>
            <person name="Lopandic K."/>
        </authorList>
    </citation>
    <scope>NUCLEOTIDE SEQUENCE [LARGE SCALE GENOMIC DNA]</scope>
    <source>
        <strain evidence="8">CBS 366.77</strain>
    </source>
</reference>
<name>A0A3A2ZVF2_9EURO</name>
<protein>
    <submittedName>
        <fullName evidence="7">FAD binding domain protein</fullName>
    </submittedName>
</protein>
<dbReference type="PROSITE" id="PS51387">
    <property type="entry name" value="FAD_PCMH"/>
    <property type="match status" value="1"/>
</dbReference>
<dbReference type="InterPro" id="IPR006094">
    <property type="entry name" value="Oxid_FAD_bind_N"/>
</dbReference>
<evidence type="ECO:0000313" key="7">
    <source>
        <dbReference type="EMBL" id="RJE27102.1"/>
    </source>
</evidence>
<dbReference type="Proteomes" id="UP000266188">
    <property type="component" value="Unassembled WGS sequence"/>
</dbReference>
<dbReference type="STRING" id="2070753.A0A3A2ZVF2"/>
<proteinExistence type="inferred from homology"/>
<dbReference type="AlphaFoldDB" id="A0A3A2ZVF2"/>
<keyword evidence="3" id="KW-0274">FAD</keyword>
<accession>A0A3A2ZVF2</accession>
<evidence type="ECO:0000256" key="3">
    <source>
        <dbReference type="ARBA" id="ARBA00022827"/>
    </source>
</evidence>
<keyword evidence="5" id="KW-0732">Signal</keyword>
<dbReference type="Gene3D" id="3.30.465.10">
    <property type="match status" value="1"/>
</dbReference>
<evidence type="ECO:0000256" key="4">
    <source>
        <dbReference type="ARBA" id="ARBA00023002"/>
    </source>
</evidence>
<keyword evidence="4" id="KW-0560">Oxidoreductase</keyword>
<feature type="domain" description="FAD-binding PCMH-type" evidence="6">
    <location>
        <begin position="65"/>
        <end position="236"/>
    </location>
</feature>
<comment type="caution">
    <text evidence="7">The sequence shown here is derived from an EMBL/GenBank/DDBJ whole genome shotgun (WGS) entry which is preliminary data.</text>
</comment>
<gene>
    <name evidence="7" type="ORF">PHISCL_00569</name>
</gene>
<feature type="signal peptide" evidence="5">
    <location>
        <begin position="1"/>
        <end position="22"/>
    </location>
</feature>